<dbReference type="EMBL" id="SMLW01000678">
    <property type="protein sequence ID" value="MTI29107.1"/>
    <property type="molecule type" value="Genomic_DNA"/>
</dbReference>
<comment type="caution">
    <text evidence="1">The sequence shown here is derived from an EMBL/GenBank/DDBJ whole genome shotgun (WGS) entry which is preliminary data.</text>
</comment>
<reference evidence="1 2" key="1">
    <citation type="submission" date="2019-02" db="EMBL/GenBank/DDBJ databases">
        <authorList>
            <person name="Goldberg S.R."/>
            <person name="Haltli B.A."/>
            <person name="Correa H."/>
            <person name="Russell K.G."/>
        </authorList>
    </citation>
    <scope>NUCLEOTIDE SEQUENCE [LARGE SCALE GENOMIC DNA]</scope>
    <source>
        <strain evidence="1 2">JCM 16186</strain>
    </source>
</reference>
<evidence type="ECO:0008006" key="3">
    <source>
        <dbReference type="Google" id="ProtNLM"/>
    </source>
</evidence>
<keyword evidence="2" id="KW-1185">Reference proteome</keyword>
<evidence type="ECO:0000313" key="1">
    <source>
        <dbReference type="EMBL" id="MTI29107.1"/>
    </source>
</evidence>
<proteinExistence type="predicted"/>
<dbReference type="Proteomes" id="UP000798808">
    <property type="component" value="Unassembled WGS sequence"/>
</dbReference>
<sequence>MRLEDLVTSKSTGTLEELAAKLEMNTELTKAYIEALEEMRECKIEYDAGYSSFVFVGPNWV</sequence>
<protein>
    <recommendedName>
        <fullName evidence="3">Winged helix-turn-helix domain-containing protein</fullName>
    </recommendedName>
</protein>
<dbReference type="RefSeq" id="WP_155177275.1">
    <property type="nucleotide sequence ID" value="NZ_BAAAFL010000010.1"/>
</dbReference>
<name>A0ABW9RXW5_9BACT</name>
<gene>
    <name evidence="1" type="ORF">E1163_29370</name>
</gene>
<organism evidence="1 2">
    <name type="scientific">Fulvivirga kasyanovii</name>
    <dbReference type="NCBI Taxonomy" id="396812"/>
    <lineage>
        <taxon>Bacteria</taxon>
        <taxon>Pseudomonadati</taxon>
        <taxon>Bacteroidota</taxon>
        <taxon>Cytophagia</taxon>
        <taxon>Cytophagales</taxon>
        <taxon>Fulvivirgaceae</taxon>
        <taxon>Fulvivirga</taxon>
    </lineage>
</organism>
<accession>A0ABW9RXW5</accession>
<evidence type="ECO:0000313" key="2">
    <source>
        <dbReference type="Proteomes" id="UP000798808"/>
    </source>
</evidence>